<dbReference type="InterPro" id="IPR013766">
    <property type="entry name" value="Thioredoxin_domain"/>
</dbReference>
<evidence type="ECO:0000313" key="3">
    <source>
        <dbReference type="Proteomes" id="UP000192596"/>
    </source>
</evidence>
<dbReference type="Gene3D" id="3.40.30.10">
    <property type="entry name" value="Glutaredoxin"/>
    <property type="match status" value="1"/>
</dbReference>
<proteinExistence type="predicted"/>
<protein>
    <recommendedName>
        <fullName evidence="1">Thioredoxin domain-containing protein</fullName>
    </recommendedName>
</protein>
<dbReference type="AlphaFoldDB" id="A0A1V8T0C6"/>
<evidence type="ECO:0000259" key="1">
    <source>
        <dbReference type="Pfam" id="PF00085"/>
    </source>
</evidence>
<reference evidence="3" key="1">
    <citation type="submission" date="2017-03" db="EMBL/GenBank/DDBJ databases">
        <title>Genomes of endolithic fungi from Antarctica.</title>
        <authorList>
            <person name="Coleine C."/>
            <person name="Masonjones S."/>
            <person name="Stajich J.E."/>
        </authorList>
    </citation>
    <scope>NUCLEOTIDE SEQUENCE [LARGE SCALE GENOMIC DNA]</scope>
    <source>
        <strain evidence="3">CCFEE 5527</strain>
    </source>
</reference>
<dbReference type="OrthoDB" id="2121326at2759"/>
<dbReference type="CDD" id="cd02947">
    <property type="entry name" value="TRX_family"/>
    <property type="match status" value="1"/>
</dbReference>
<evidence type="ECO:0000313" key="2">
    <source>
        <dbReference type="EMBL" id="OQO04668.1"/>
    </source>
</evidence>
<keyword evidence="3" id="KW-1185">Reference proteome</keyword>
<accession>A0A1V8T0C6</accession>
<dbReference type="InParanoid" id="A0A1V8T0C6"/>
<dbReference type="Pfam" id="PF00085">
    <property type="entry name" value="Thioredoxin"/>
    <property type="match status" value="1"/>
</dbReference>
<dbReference type="SUPFAM" id="SSF52833">
    <property type="entry name" value="Thioredoxin-like"/>
    <property type="match status" value="1"/>
</dbReference>
<dbReference type="STRING" id="1507870.A0A1V8T0C6"/>
<sequence length="104" mass="11330">MGAHTELTSKADFDKALETTDKYVLVYAYEGEVSPQAESYATKFASTVDSYKLDISKYPEAAKFHGITQAPSIVVYKSGKEAAKVEGVVPEKMKELGEMLSKGV</sequence>
<name>A0A1V8T0C6_9PEZI</name>
<gene>
    <name evidence="2" type="ORF">B0A48_09590</name>
</gene>
<organism evidence="2 3">
    <name type="scientific">Cryoendolithus antarcticus</name>
    <dbReference type="NCBI Taxonomy" id="1507870"/>
    <lineage>
        <taxon>Eukaryota</taxon>
        <taxon>Fungi</taxon>
        <taxon>Dikarya</taxon>
        <taxon>Ascomycota</taxon>
        <taxon>Pezizomycotina</taxon>
        <taxon>Dothideomycetes</taxon>
        <taxon>Dothideomycetidae</taxon>
        <taxon>Cladosporiales</taxon>
        <taxon>Cladosporiaceae</taxon>
        <taxon>Cryoendolithus</taxon>
    </lineage>
</organism>
<feature type="domain" description="Thioredoxin" evidence="1">
    <location>
        <begin position="7"/>
        <end position="93"/>
    </location>
</feature>
<comment type="caution">
    <text evidence="2">The sequence shown here is derived from an EMBL/GenBank/DDBJ whole genome shotgun (WGS) entry which is preliminary data.</text>
</comment>
<dbReference type="InterPro" id="IPR036249">
    <property type="entry name" value="Thioredoxin-like_sf"/>
</dbReference>
<dbReference type="Proteomes" id="UP000192596">
    <property type="component" value="Unassembled WGS sequence"/>
</dbReference>
<dbReference type="EMBL" id="NAJO01000021">
    <property type="protein sequence ID" value="OQO04668.1"/>
    <property type="molecule type" value="Genomic_DNA"/>
</dbReference>